<comment type="caution">
    <text evidence="6">The sequence shown here is derived from an EMBL/GenBank/DDBJ whole genome shotgun (WGS) entry which is preliminary data.</text>
</comment>
<dbReference type="AlphaFoldDB" id="A0A8J2SHS4"/>
<keyword evidence="2 4" id="KW-0863">Zinc-finger</keyword>
<dbReference type="PROSITE" id="PS50865">
    <property type="entry name" value="ZF_MYND_2"/>
    <property type="match status" value="1"/>
</dbReference>
<name>A0A8J2SHS4_9STRA</name>
<evidence type="ECO:0000256" key="1">
    <source>
        <dbReference type="ARBA" id="ARBA00022723"/>
    </source>
</evidence>
<evidence type="ECO:0000313" key="7">
    <source>
        <dbReference type="Proteomes" id="UP000789595"/>
    </source>
</evidence>
<dbReference type="Pfam" id="PF12906">
    <property type="entry name" value="RINGv"/>
    <property type="match status" value="1"/>
</dbReference>
<evidence type="ECO:0000259" key="5">
    <source>
        <dbReference type="PROSITE" id="PS50865"/>
    </source>
</evidence>
<dbReference type="InterPro" id="IPR002893">
    <property type="entry name" value="Znf_MYND"/>
</dbReference>
<protein>
    <recommendedName>
        <fullName evidence="5">MYND-type domain-containing protein</fullName>
    </recommendedName>
</protein>
<dbReference type="Pfam" id="PF13374">
    <property type="entry name" value="TPR_10"/>
    <property type="match status" value="2"/>
</dbReference>
<dbReference type="Proteomes" id="UP000789595">
    <property type="component" value="Unassembled WGS sequence"/>
</dbReference>
<dbReference type="Gene3D" id="3.30.40.10">
    <property type="entry name" value="Zinc/RING finger domain, C3HC4 (zinc finger)"/>
    <property type="match status" value="1"/>
</dbReference>
<dbReference type="SUPFAM" id="SSF144232">
    <property type="entry name" value="HIT/MYND zinc finger-like"/>
    <property type="match status" value="1"/>
</dbReference>
<dbReference type="Pfam" id="PF01753">
    <property type="entry name" value="zf-MYND"/>
    <property type="match status" value="1"/>
</dbReference>
<dbReference type="PANTHER" id="PTHR46082:SF6">
    <property type="entry name" value="AAA+ ATPASE DOMAIN-CONTAINING PROTEIN-RELATED"/>
    <property type="match status" value="1"/>
</dbReference>
<dbReference type="Gene3D" id="6.10.140.2220">
    <property type="match status" value="1"/>
</dbReference>
<keyword evidence="3" id="KW-0862">Zinc</keyword>
<evidence type="ECO:0000256" key="2">
    <source>
        <dbReference type="ARBA" id="ARBA00022771"/>
    </source>
</evidence>
<gene>
    <name evidence="6" type="ORF">PECAL_2P10430</name>
</gene>
<evidence type="ECO:0000256" key="4">
    <source>
        <dbReference type="PROSITE-ProRule" id="PRU00134"/>
    </source>
</evidence>
<dbReference type="EMBL" id="CAKKNE010000002">
    <property type="protein sequence ID" value="CAH0367996.1"/>
    <property type="molecule type" value="Genomic_DNA"/>
</dbReference>
<keyword evidence="7" id="KW-1185">Reference proteome</keyword>
<evidence type="ECO:0000256" key="3">
    <source>
        <dbReference type="ARBA" id="ARBA00022833"/>
    </source>
</evidence>
<dbReference type="InterPro" id="IPR053137">
    <property type="entry name" value="NLR-like"/>
</dbReference>
<dbReference type="PANTHER" id="PTHR46082">
    <property type="entry name" value="ATP/GTP-BINDING PROTEIN-RELATED"/>
    <property type="match status" value="1"/>
</dbReference>
<dbReference type="SUPFAM" id="SSF48452">
    <property type="entry name" value="TPR-like"/>
    <property type="match status" value="1"/>
</dbReference>
<evidence type="ECO:0000313" key="6">
    <source>
        <dbReference type="EMBL" id="CAH0367996.1"/>
    </source>
</evidence>
<dbReference type="InterPro" id="IPR011990">
    <property type="entry name" value="TPR-like_helical_dom_sf"/>
</dbReference>
<dbReference type="OrthoDB" id="532296at2759"/>
<organism evidence="6 7">
    <name type="scientific">Pelagomonas calceolata</name>
    <dbReference type="NCBI Taxonomy" id="35677"/>
    <lineage>
        <taxon>Eukaryota</taxon>
        <taxon>Sar</taxon>
        <taxon>Stramenopiles</taxon>
        <taxon>Ochrophyta</taxon>
        <taxon>Pelagophyceae</taxon>
        <taxon>Pelagomonadales</taxon>
        <taxon>Pelagomonadaceae</taxon>
        <taxon>Pelagomonas</taxon>
    </lineage>
</organism>
<feature type="domain" description="MYND-type" evidence="5">
    <location>
        <begin position="6"/>
        <end position="45"/>
    </location>
</feature>
<proteinExistence type="predicted"/>
<keyword evidence="1" id="KW-0479">Metal-binding</keyword>
<dbReference type="InterPro" id="IPR011016">
    <property type="entry name" value="Znf_RING-CH"/>
</dbReference>
<reference evidence="6" key="1">
    <citation type="submission" date="2021-11" db="EMBL/GenBank/DDBJ databases">
        <authorList>
            <consortium name="Genoscope - CEA"/>
            <person name="William W."/>
        </authorList>
    </citation>
    <scope>NUCLEOTIDE SEQUENCE</scope>
</reference>
<dbReference type="GO" id="GO:0008270">
    <property type="term" value="F:zinc ion binding"/>
    <property type="evidence" value="ECO:0007669"/>
    <property type="project" value="UniProtKB-KW"/>
</dbReference>
<dbReference type="Gene3D" id="1.25.40.10">
    <property type="entry name" value="Tetratricopeptide repeat domain"/>
    <property type="match status" value="1"/>
</dbReference>
<dbReference type="InterPro" id="IPR013083">
    <property type="entry name" value="Znf_RING/FYVE/PHD"/>
</dbReference>
<sequence>MILTNCAACAAPLAHTAPRCVRCHTRYCNKTCQMDHWRRGHKQMCKKIHRGGNAEQYHADKKYKEAVAVAVEKCADDTKGQTCYICTQSLHWKTKEGLVRGCACRGTAGFAHVSCLAEQAKILVAEAEENNLGFKVLNERWARWSTCGLCEQRYHGVVSGALGWACWKTYVGRPETDEVLRMAMNLLGNGLYTAGHYEDALSVRAAQLSTYQRSGASAEDILAVQSNLANTYAALGRLEKALSMERDIYYGRLKLNGEEHRQTLVVALNYASSLVQLQHFEEAKSLMRKTTPVARRVLGAGHDHTLRMRTVYAVALSLDSGATLDDLREAATSLAETKRTAQRLLGGAHPIVVAIEQALGGARATLSARETPSSSPPSESV</sequence>
<accession>A0A8J2SHS4</accession>